<organism evidence="1 2">
    <name type="scientific">Sousa chinensis</name>
    <name type="common">Indo-pacific humpbacked dolphin</name>
    <name type="synonym">Steno chinensis</name>
    <dbReference type="NCBI Taxonomy" id="103600"/>
    <lineage>
        <taxon>Eukaryota</taxon>
        <taxon>Metazoa</taxon>
        <taxon>Chordata</taxon>
        <taxon>Craniata</taxon>
        <taxon>Vertebrata</taxon>
        <taxon>Euteleostomi</taxon>
        <taxon>Mammalia</taxon>
        <taxon>Eutheria</taxon>
        <taxon>Laurasiatheria</taxon>
        <taxon>Artiodactyla</taxon>
        <taxon>Whippomorpha</taxon>
        <taxon>Cetacea</taxon>
        <taxon>Odontoceti</taxon>
        <taxon>Delphinidae</taxon>
        <taxon>Sousa</taxon>
    </lineage>
</organism>
<dbReference type="EMBL" id="QWLN02004798">
    <property type="protein sequence ID" value="TEA38540.1"/>
    <property type="molecule type" value="Genomic_DNA"/>
</dbReference>
<sequence>SLVVQWLGLHAPSAGSLGSIPVQGARSHMLQLKDSACCN</sequence>
<gene>
    <name evidence="1" type="ORF">DBR06_SOUSAS110452</name>
</gene>
<accession>A0A484GT87</accession>
<name>A0A484GT87_SOUCH</name>
<proteinExistence type="predicted"/>
<feature type="non-terminal residue" evidence="1">
    <location>
        <position position="1"/>
    </location>
</feature>
<evidence type="ECO:0000313" key="1">
    <source>
        <dbReference type="EMBL" id="TEA38540.1"/>
    </source>
</evidence>
<keyword evidence="2" id="KW-1185">Reference proteome</keyword>
<protein>
    <submittedName>
        <fullName evidence="1">Uncharacterized protein</fullName>
    </submittedName>
</protein>
<evidence type="ECO:0000313" key="2">
    <source>
        <dbReference type="Proteomes" id="UP000295264"/>
    </source>
</evidence>
<dbReference type="Proteomes" id="UP000295264">
    <property type="component" value="Unassembled WGS sequence"/>
</dbReference>
<reference evidence="1 2" key="1">
    <citation type="journal article" date="2018" name="Genomics">
        <title>Molecular footprints of inshore aquatic adaptation in Indo-Pacific humpback dolphin (Sousa chinensis).</title>
        <authorList>
            <person name="Ming Y."/>
            <person name="Jian J."/>
            <person name="Yu F."/>
            <person name="Yu X."/>
            <person name="Wang J."/>
            <person name="Liu W."/>
        </authorList>
    </citation>
    <scope>NUCLEOTIDE SEQUENCE [LARGE SCALE GENOMIC DNA]</scope>
    <source>
        <strain evidence="1">MY-2018</strain>
        <tissue evidence="1">Skin</tissue>
    </source>
</reference>
<dbReference type="AlphaFoldDB" id="A0A484GT87"/>
<comment type="caution">
    <text evidence="1">The sequence shown here is derived from an EMBL/GenBank/DDBJ whole genome shotgun (WGS) entry which is preliminary data.</text>
</comment>